<feature type="region of interest" description="Disordered" evidence="11">
    <location>
        <begin position="898"/>
        <end position="922"/>
    </location>
</feature>
<feature type="DNA-binding region" description="Homeobox" evidence="9">
    <location>
        <begin position="729"/>
        <end position="776"/>
    </location>
</feature>
<sequence length="1220" mass="137969">MADQGLRCTRRKQANPRRNVERENLADDIDQDNLGPSKVADLKDSQPFTTKLSPNEFKELENKPTEKREERPDKISGVVSETNTLLVVQKEDTATVNCCHMTPCITMTAGVYPEEDESQNIDANPEDDSTALVNGHNCQNNQEWNEKDELMSKDGDGEADRSEGEEMRSEEEKIQEYMQRSDTAVIFPQPVDKGEKEIAHPSSEHKSASKIVSDHTVSCTNCEQSYTGQHALYALRDHLRDAHPDVGSAGVKEDDQKHVCTKCKISFPDPKHLDKHELIHDAASQSCKICNKSFANVYRLQRHMISHDESAVLRKFKCPECGKAFKFKHHLKEHIRIHSGEKPFACPNCGKRFSHSGSYSSHMTSKKCLVMNLKVRKMDSKSSRNRGTSQNNVFRPIIPKHGVNNESMLLTSDGYLRTHDFPTSIAPSQYHKHQPGHYQHTVEPYRPGFPFHPLLASHFQSSGMSPQYISLPGFADMTHLLQSRMSLTQTLEDTESSTTASLLSLRKHSSLTLSLPSGPSNSRTEISSSQLIAGEEKTDPSMSSSVANLPPKRDLNAVKKILEIVDATVSKQHRVSENSIGQNGILPELLNTPPCSCPLVIPENIADCKQLIRYNRSTEDNEPNTSQAEKFQCRYCNKNFDNDITLHQHERYTCWKNSKFQLPRNKHHDVQATRNVKAREEPKTQDVCLKNPKIESSHLSTESEEEQCIEYAENEEVMIHRHPVLVRSLLNDENVSVLKAYFKQNPKPTRSEITKLARELGCTSLDVHSWFQNLKTLECHSSPFLCVSPCSSPKRKNIYAHEPLPNSSQHPISIPEYKPQTFLNPLPSPLPHYNGTIPDSNQNHIHPHSSVLSSTSPPTSKDRYSILGPLGSAEAEKPLDLSVKRRITLPDCEVLNLSQRSSRRSTPQHERNNSYSEQVLNDDGLESENFKDCWGKQQRKYSFKSIEQRLENSSVTKYQTTRVCSPPVRYNISLELISNQPNEVYSTDDYLRTNGHRQHLPRELILTDLSSISTPRVSSHALSSLSPTSGEIPIRPPSPSDAASREGTYSPTNLNIHVDGKTISSLGDLNTQLSSDEGNLKLRIPNKNSWRQVEADEFHSPPDDSPGSCDDSAALMKNKKSKIMKGDGEDDLFGCDECDKVFNKQSSLARHKYEHSGQRPHKCDVCNKAFKHKHHLTEHKRLHSGEKPFQCKKCLKRFSHSGSYSQHMNHRYSYCKPYRD</sequence>
<feature type="domain" description="Homeobox" evidence="12">
    <location>
        <begin position="727"/>
        <end position="775"/>
    </location>
</feature>
<evidence type="ECO:0000256" key="9">
    <source>
        <dbReference type="PROSITE-ProRule" id="PRU00108"/>
    </source>
</evidence>
<evidence type="ECO:0000259" key="12">
    <source>
        <dbReference type="PROSITE" id="PS50071"/>
    </source>
</evidence>
<feature type="domain" description="C2H2-type" evidence="13">
    <location>
        <begin position="258"/>
        <end position="285"/>
    </location>
</feature>
<feature type="region of interest" description="Disordered" evidence="11">
    <location>
        <begin position="379"/>
        <end position="398"/>
    </location>
</feature>
<dbReference type="PANTHER" id="PTHR24391:SF27">
    <property type="entry name" value="ZINC FINGER PROTEIN 1"/>
    <property type="match status" value="1"/>
</dbReference>
<evidence type="ECO:0000256" key="6">
    <source>
        <dbReference type="ARBA" id="ARBA00023125"/>
    </source>
</evidence>
<dbReference type="Pfam" id="PF00096">
    <property type="entry name" value="zf-C2H2"/>
    <property type="match status" value="2"/>
</dbReference>
<keyword evidence="9 10" id="KW-0371">Homeobox</keyword>
<keyword evidence="5" id="KW-0862">Zinc</keyword>
<feature type="region of interest" description="Disordered" evidence="11">
    <location>
        <begin position="1"/>
        <end position="77"/>
    </location>
</feature>
<name>A0ABM1S1F2_LIMPO</name>
<evidence type="ECO:0000259" key="13">
    <source>
        <dbReference type="PROSITE" id="PS50157"/>
    </source>
</evidence>
<protein>
    <submittedName>
        <fullName evidence="15">Zinc finger E-box-binding homeobox 1-like isoform X1</fullName>
    </submittedName>
</protein>
<evidence type="ECO:0000313" key="14">
    <source>
        <dbReference type="Proteomes" id="UP000694941"/>
    </source>
</evidence>
<dbReference type="SMART" id="SM00389">
    <property type="entry name" value="HOX"/>
    <property type="match status" value="1"/>
</dbReference>
<keyword evidence="4 8" id="KW-0863">Zinc-finger</keyword>
<dbReference type="Proteomes" id="UP000694941">
    <property type="component" value="Unplaced"/>
</dbReference>
<feature type="region of interest" description="Disordered" evidence="11">
    <location>
        <begin position="1020"/>
        <end position="1053"/>
    </location>
</feature>
<dbReference type="CDD" id="cd00086">
    <property type="entry name" value="homeodomain"/>
    <property type="match status" value="1"/>
</dbReference>
<keyword evidence="2" id="KW-0479">Metal-binding</keyword>
<dbReference type="Gene3D" id="1.10.10.60">
    <property type="entry name" value="Homeodomain-like"/>
    <property type="match status" value="1"/>
</dbReference>
<evidence type="ECO:0000256" key="7">
    <source>
        <dbReference type="ARBA" id="ARBA00023242"/>
    </source>
</evidence>
<feature type="domain" description="C2H2-type" evidence="13">
    <location>
        <begin position="1161"/>
        <end position="1188"/>
    </location>
</feature>
<dbReference type="Pfam" id="PF13912">
    <property type="entry name" value="zf-C2H2_6"/>
    <property type="match status" value="1"/>
</dbReference>
<dbReference type="SUPFAM" id="SSF46689">
    <property type="entry name" value="Homeodomain-like"/>
    <property type="match status" value="1"/>
</dbReference>
<feature type="region of interest" description="Disordered" evidence="11">
    <location>
        <begin position="115"/>
        <end position="181"/>
    </location>
</feature>
<proteinExistence type="predicted"/>
<evidence type="ECO:0000256" key="11">
    <source>
        <dbReference type="SAM" id="MobiDB-lite"/>
    </source>
</evidence>
<evidence type="ECO:0000256" key="2">
    <source>
        <dbReference type="ARBA" id="ARBA00022723"/>
    </source>
</evidence>
<organism evidence="14 15">
    <name type="scientific">Limulus polyphemus</name>
    <name type="common">Atlantic horseshoe crab</name>
    <dbReference type="NCBI Taxonomy" id="6850"/>
    <lineage>
        <taxon>Eukaryota</taxon>
        <taxon>Metazoa</taxon>
        <taxon>Ecdysozoa</taxon>
        <taxon>Arthropoda</taxon>
        <taxon>Chelicerata</taxon>
        <taxon>Merostomata</taxon>
        <taxon>Xiphosura</taxon>
        <taxon>Limulidae</taxon>
        <taxon>Limulus</taxon>
    </lineage>
</organism>
<gene>
    <name evidence="15" type="primary">LOC106478192</name>
</gene>
<reference evidence="15" key="1">
    <citation type="submission" date="2025-08" db="UniProtKB">
        <authorList>
            <consortium name="RefSeq"/>
        </authorList>
    </citation>
    <scope>IDENTIFICATION</scope>
    <source>
        <tissue evidence="15">Muscle</tissue>
    </source>
</reference>
<evidence type="ECO:0000256" key="1">
    <source>
        <dbReference type="ARBA" id="ARBA00004123"/>
    </source>
</evidence>
<dbReference type="RefSeq" id="XP_022237457.1">
    <property type="nucleotide sequence ID" value="XM_022381749.1"/>
</dbReference>
<feature type="domain" description="C2H2-type" evidence="13">
    <location>
        <begin position="285"/>
        <end position="307"/>
    </location>
</feature>
<keyword evidence="3" id="KW-0677">Repeat</keyword>
<dbReference type="PANTHER" id="PTHR24391">
    <property type="entry name" value="HISTONE H4 TRANSCRIPTION FACTOR-RELATED"/>
    <property type="match status" value="1"/>
</dbReference>
<feature type="compositionally biased region" description="Basic and acidic residues" evidence="11">
    <location>
        <begin position="56"/>
        <end position="74"/>
    </location>
</feature>
<evidence type="ECO:0000256" key="4">
    <source>
        <dbReference type="ARBA" id="ARBA00022771"/>
    </source>
</evidence>
<feature type="domain" description="C2H2-type" evidence="13">
    <location>
        <begin position="344"/>
        <end position="363"/>
    </location>
</feature>
<dbReference type="InterPro" id="IPR051574">
    <property type="entry name" value="ZnF_E-box_Homeobox"/>
</dbReference>
<dbReference type="PROSITE" id="PS50071">
    <property type="entry name" value="HOMEOBOX_2"/>
    <property type="match status" value="1"/>
</dbReference>
<feature type="compositionally biased region" description="Basic and acidic residues" evidence="11">
    <location>
        <begin position="144"/>
        <end position="175"/>
    </location>
</feature>
<comment type="subcellular location">
    <subcellularLocation>
        <location evidence="1 9 10">Nucleus</location>
    </subcellularLocation>
</comment>
<dbReference type="GeneID" id="106478192"/>
<dbReference type="InterPro" id="IPR036236">
    <property type="entry name" value="Znf_C2H2_sf"/>
</dbReference>
<feature type="region of interest" description="Disordered" evidence="11">
    <location>
        <begin position="830"/>
        <end position="866"/>
    </location>
</feature>
<evidence type="ECO:0000256" key="3">
    <source>
        <dbReference type="ARBA" id="ARBA00022737"/>
    </source>
</evidence>
<dbReference type="InterPro" id="IPR001356">
    <property type="entry name" value="HD"/>
</dbReference>
<dbReference type="SUPFAM" id="SSF57667">
    <property type="entry name" value="beta-beta-alpha zinc fingers"/>
    <property type="match status" value="4"/>
</dbReference>
<evidence type="ECO:0000256" key="10">
    <source>
        <dbReference type="RuleBase" id="RU000682"/>
    </source>
</evidence>
<evidence type="ECO:0000256" key="5">
    <source>
        <dbReference type="ARBA" id="ARBA00022833"/>
    </source>
</evidence>
<dbReference type="InterPro" id="IPR013087">
    <property type="entry name" value="Znf_C2H2_type"/>
</dbReference>
<feature type="domain" description="C2H2-type" evidence="13">
    <location>
        <begin position="316"/>
        <end position="343"/>
    </location>
</feature>
<dbReference type="InterPro" id="IPR009057">
    <property type="entry name" value="Homeodomain-like_sf"/>
</dbReference>
<feature type="domain" description="C2H2-type" evidence="13">
    <location>
        <begin position="631"/>
        <end position="651"/>
    </location>
</feature>
<dbReference type="Pfam" id="PF13894">
    <property type="entry name" value="zf-C2H2_4"/>
    <property type="match status" value="1"/>
</dbReference>
<dbReference type="Pfam" id="PF00046">
    <property type="entry name" value="Homeodomain"/>
    <property type="match status" value="1"/>
</dbReference>
<feature type="domain" description="C2H2-type" evidence="13">
    <location>
        <begin position="1189"/>
        <end position="1217"/>
    </location>
</feature>
<feature type="compositionally biased region" description="Low complexity" evidence="11">
    <location>
        <begin position="848"/>
        <end position="859"/>
    </location>
</feature>
<dbReference type="Gene3D" id="3.30.160.60">
    <property type="entry name" value="Classic Zinc Finger"/>
    <property type="match status" value="7"/>
</dbReference>
<keyword evidence="14" id="KW-1185">Reference proteome</keyword>
<evidence type="ECO:0000313" key="15">
    <source>
        <dbReference type="RefSeq" id="XP_022237457.1"/>
    </source>
</evidence>
<dbReference type="SMART" id="SM00355">
    <property type="entry name" value="ZnF_C2H2"/>
    <property type="match status" value="9"/>
</dbReference>
<evidence type="ECO:0000256" key="8">
    <source>
        <dbReference type="PROSITE-ProRule" id="PRU00042"/>
    </source>
</evidence>
<accession>A0ABM1S1F2</accession>
<dbReference type="PROSITE" id="PS50157">
    <property type="entry name" value="ZINC_FINGER_C2H2_2"/>
    <property type="match status" value="8"/>
</dbReference>
<dbReference type="PROSITE" id="PS00028">
    <property type="entry name" value="ZINC_FINGER_C2H2_1"/>
    <property type="match status" value="4"/>
</dbReference>
<feature type="domain" description="C2H2-type" evidence="13">
    <location>
        <begin position="1133"/>
        <end position="1160"/>
    </location>
</feature>
<keyword evidence="7 9" id="KW-0539">Nucleus</keyword>
<keyword evidence="6 9" id="KW-0238">DNA-binding</keyword>
<feature type="compositionally biased region" description="Low complexity" evidence="11">
    <location>
        <begin position="1020"/>
        <end position="1029"/>
    </location>
</feature>
<feature type="compositionally biased region" description="Acidic residues" evidence="11">
    <location>
        <begin position="115"/>
        <end position="129"/>
    </location>
</feature>